<dbReference type="AlphaFoldDB" id="A0A8S0X2Z9"/>
<accession>A0A8S0X2Z9</accession>
<reference evidence="1" key="2">
    <citation type="submission" date="2020-01" db="EMBL/GenBank/DDBJ databases">
        <authorList>
            <person name="Hornung B."/>
        </authorList>
    </citation>
    <scope>NUCLEOTIDE SEQUENCE</scope>
    <source>
        <strain evidence="1">PacBioINE</strain>
    </source>
</reference>
<gene>
    <name evidence="1" type="ORF">DEACI_0276</name>
    <name evidence="2" type="ORF">DEACI_0649</name>
</gene>
<sequence>MENRSLLELLVEEMKIKLKGGLYHRTQIKLAYNSNRIEGSTLSEEQTRDIFETIPSTSTCRKPSMLMTDTCLCAQDRYRVLVSYFLPERAGKN</sequence>
<evidence type="ECO:0000313" key="2">
    <source>
        <dbReference type="EMBL" id="CEJ06202.1"/>
    </source>
</evidence>
<evidence type="ECO:0000313" key="1">
    <source>
        <dbReference type="EMBL" id="CAA7599650.1"/>
    </source>
</evidence>
<dbReference type="KEGG" id="aacx:DEACI_0276"/>
<dbReference type="EMBL" id="LR746496">
    <property type="protein sequence ID" value="CAA7599650.1"/>
    <property type="molecule type" value="Genomic_DNA"/>
</dbReference>
<reference evidence="2" key="1">
    <citation type="submission" date="2014-11" db="EMBL/GenBank/DDBJ databases">
        <authorList>
            <person name="Hornung B.V."/>
        </authorList>
    </citation>
    <scope>NUCLEOTIDE SEQUENCE</scope>
    <source>
        <strain evidence="2">INE</strain>
    </source>
</reference>
<dbReference type="Proteomes" id="UP001071230">
    <property type="component" value="Unassembled WGS sequence"/>
</dbReference>
<evidence type="ECO:0000313" key="3">
    <source>
        <dbReference type="Proteomes" id="UP001071230"/>
    </source>
</evidence>
<name>A0A8S0X2Z9_9FIRM</name>
<dbReference type="EMBL" id="CDGJ01000019">
    <property type="protein sequence ID" value="CEJ06202.1"/>
    <property type="molecule type" value="Genomic_DNA"/>
</dbReference>
<proteinExistence type="predicted"/>
<organism evidence="1">
    <name type="scientific">Acididesulfobacillus acetoxydans</name>
    <dbReference type="NCBI Taxonomy" id="1561005"/>
    <lineage>
        <taxon>Bacteria</taxon>
        <taxon>Bacillati</taxon>
        <taxon>Bacillota</taxon>
        <taxon>Clostridia</taxon>
        <taxon>Eubacteriales</taxon>
        <taxon>Peptococcaceae</taxon>
        <taxon>Acididesulfobacillus</taxon>
    </lineage>
</organism>
<keyword evidence="3" id="KW-1185">Reference proteome</keyword>
<dbReference type="InterPro" id="IPR036597">
    <property type="entry name" value="Fido-like_dom_sf"/>
</dbReference>
<dbReference type="Proteomes" id="UP000836597">
    <property type="component" value="Chromosome"/>
</dbReference>
<dbReference type="Gene3D" id="1.10.3290.10">
    <property type="entry name" value="Fido-like domain"/>
    <property type="match status" value="1"/>
</dbReference>
<protein>
    <submittedName>
        <fullName evidence="1">Fido domain protein</fullName>
    </submittedName>
</protein>